<dbReference type="Pfam" id="PF02156">
    <property type="entry name" value="Glyco_hydro_26"/>
    <property type="match status" value="1"/>
</dbReference>
<evidence type="ECO:0000313" key="6">
    <source>
        <dbReference type="EMBL" id="TXF88413.1"/>
    </source>
</evidence>
<dbReference type="PRINTS" id="PR00739">
    <property type="entry name" value="GLHYDRLASE26"/>
</dbReference>
<dbReference type="GO" id="GO:0006080">
    <property type="term" value="P:substituted mannan metabolic process"/>
    <property type="evidence" value="ECO:0007669"/>
    <property type="project" value="InterPro"/>
</dbReference>
<evidence type="ECO:0000256" key="4">
    <source>
        <dbReference type="PROSITE-ProRule" id="PRU01100"/>
    </source>
</evidence>
<feature type="active site" description="Nucleophile" evidence="4">
    <location>
        <position position="270"/>
    </location>
</feature>
<feature type="domain" description="GH26" evidence="5">
    <location>
        <begin position="9"/>
        <end position="339"/>
    </location>
</feature>
<dbReference type="PANTHER" id="PTHR40079:SF4">
    <property type="entry name" value="GH26 DOMAIN-CONTAINING PROTEIN-RELATED"/>
    <property type="match status" value="1"/>
</dbReference>
<dbReference type="PROSITE" id="PS51764">
    <property type="entry name" value="GH26"/>
    <property type="match status" value="1"/>
</dbReference>
<dbReference type="GO" id="GO:0016985">
    <property type="term" value="F:mannan endo-1,4-beta-mannosidase activity"/>
    <property type="evidence" value="ECO:0007669"/>
    <property type="project" value="InterPro"/>
</dbReference>
<reference evidence="6 7" key="1">
    <citation type="submission" date="2019-08" db="EMBL/GenBank/DDBJ databases">
        <title>Lewinella sp. strain SSH13 Genome sequencing and assembly.</title>
        <authorList>
            <person name="Kim I."/>
        </authorList>
    </citation>
    <scope>NUCLEOTIDE SEQUENCE [LARGE SCALE GENOMIC DNA]</scope>
    <source>
        <strain evidence="6 7">SSH13</strain>
    </source>
</reference>
<dbReference type="AlphaFoldDB" id="A0A5C7FBY5"/>
<feature type="active site" description="Proton donor" evidence="4">
    <location>
        <position position="165"/>
    </location>
</feature>
<protein>
    <submittedName>
        <fullName evidence="6">Beta-mannosidase</fullName>
    </submittedName>
</protein>
<gene>
    <name evidence="6" type="ORF">FUA23_14850</name>
</gene>
<evidence type="ECO:0000256" key="3">
    <source>
        <dbReference type="ARBA" id="ARBA00023295"/>
    </source>
</evidence>
<dbReference type="RefSeq" id="WP_147931542.1">
    <property type="nucleotide sequence ID" value="NZ_VOXD01000023.1"/>
</dbReference>
<dbReference type="InterPro" id="IPR022790">
    <property type="entry name" value="GH26_dom"/>
</dbReference>
<evidence type="ECO:0000259" key="5">
    <source>
        <dbReference type="PROSITE" id="PS51764"/>
    </source>
</evidence>
<dbReference type="EMBL" id="VOXD01000023">
    <property type="protein sequence ID" value="TXF88413.1"/>
    <property type="molecule type" value="Genomic_DNA"/>
</dbReference>
<evidence type="ECO:0000313" key="7">
    <source>
        <dbReference type="Proteomes" id="UP000321907"/>
    </source>
</evidence>
<sequence length="351" mass="40434">MPIDHNATPATRALYDFLLRNAKGPTLFGHQDALAYGVNWKDFHEFRTDVHDVSGKHPAVFGWDIGKIGPRPSNLDLVDFRQMRFWMREVYRRGGINTVSWHANNFLGGDAWAVGTPTVAAILPGGSHHQAYRDKLELIAGFLRKVSSGPPDYLPVPIIFRPFHEHTGHWFWWGKPHASSAEYIRLWRFTVRFLRDEQQLHHLLWCYSTDIVDNETEYLEYYPGDDFVDILGLDDYHDVGEKEDTKRLTARLNMLVGLAERKGKVAALTETGYEATPKPDWWTQSLLKSIVADPVASRIAWALVWRNDNKQHHYAPYPEHLSAEDFKVFAANEEVMMLDELPVIYPQDKPV</sequence>
<accession>A0A5C7FBY5</accession>
<dbReference type="SUPFAM" id="SSF51445">
    <property type="entry name" value="(Trans)glycosidases"/>
    <property type="match status" value="1"/>
</dbReference>
<dbReference type="InterPro" id="IPR000805">
    <property type="entry name" value="Glyco_hydro_26"/>
</dbReference>
<organism evidence="6 7">
    <name type="scientific">Neolewinella aurantiaca</name>
    <dbReference type="NCBI Taxonomy" id="2602767"/>
    <lineage>
        <taxon>Bacteria</taxon>
        <taxon>Pseudomonadati</taxon>
        <taxon>Bacteroidota</taxon>
        <taxon>Saprospiria</taxon>
        <taxon>Saprospirales</taxon>
        <taxon>Lewinellaceae</taxon>
        <taxon>Neolewinella</taxon>
    </lineage>
</organism>
<keyword evidence="7" id="KW-1185">Reference proteome</keyword>
<proteinExistence type="inferred from homology"/>
<dbReference type="PANTHER" id="PTHR40079">
    <property type="entry name" value="MANNAN ENDO-1,4-BETA-MANNOSIDASE E-RELATED"/>
    <property type="match status" value="1"/>
</dbReference>
<comment type="similarity">
    <text evidence="1 4">Belongs to the glycosyl hydrolase 26 family.</text>
</comment>
<comment type="caution">
    <text evidence="6">The sequence shown here is derived from an EMBL/GenBank/DDBJ whole genome shotgun (WGS) entry which is preliminary data.</text>
</comment>
<dbReference type="OrthoDB" id="9816550at2"/>
<dbReference type="Proteomes" id="UP000321907">
    <property type="component" value="Unassembled WGS sequence"/>
</dbReference>
<evidence type="ECO:0000256" key="2">
    <source>
        <dbReference type="ARBA" id="ARBA00022801"/>
    </source>
</evidence>
<dbReference type="InterPro" id="IPR017853">
    <property type="entry name" value="GH"/>
</dbReference>
<keyword evidence="3 4" id="KW-0326">Glycosidase</keyword>
<evidence type="ECO:0000256" key="1">
    <source>
        <dbReference type="ARBA" id="ARBA00007754"/>
    </source>
</evidence>
<dbReference type="Gene3D" id="3.20.20.80">
    <property type="entry name" value="Glycosidases"/>
    <property type="match status" value="1"/>
</dbReference>
<keyword evidence="2 4" id="KW-0378">Hydrolase</keyword>
<name>A0A5C7FBY5_9BACT</name>